<dbReference type="Proteomes" id="UP000019380">
    <property type="component" value="Unassembled WGS sequence"/>
</dbReference>
<feature type="transmembrane region" description="Helical" evidence="1">
    <location>
        <begin position="18"/>
        <end position="36"/>
    </location>
</feature>
<accession>W6P5S0</accession>
<name>W6P5S0_9BACE</name>
<evidence type="ECO:0000313" key="2">
    <source>
        <dbReference type="EMBL" id="CDM05441.1"/>
    </source>
</evidence>
<sequence length="46" mass="5632">MHYKKTINASFDYINETSIYIIASFVFINATFIYRLHLMKSKFTYW</sequence>
<dbReference type="AlphaFoldDB" id="W6P5S0"/>
<keyword evidence="1" id="KW-1133">Transmembrane helix</keyword>
<keyword evidence="1" id="KW-0472">Membrane</keyword>
<organism evidence="2 3">
    <name type="scientific">Bacteroides xylanisolvens SD CC 1b</name>
    <dbReference type="NCBI Taxonomy" id="702447"/>
    <lineage>
        <taxon>Bacteria</taxon>
        <taxon>Pseudomonadati</taxon>
        <taxon>Bacteroidota</taxon>
        <taxon>Bacteroidia</taxon>
        <taxon>Bacteroidales</taxon>
        <taxon>Bacteroidaceae</taxon>
        <taxon>Bacteroides</taxon>
    </lineage>
</organism>
<keyword evidence="1" id="KW-0812">Transmembrane</keyword>
<comment type="caution">
    <text evidence="2">The sequence shown here is derived from an EMBL/GenBank/DDBJ whole genome shotgun (WGS) entry which is preliminary data.</text>
</comment>
<dbReference type="EMBL" id="CBXG010000035">
    <property type="protein sequence ID" value="CDM05441.1"/>
    <property type="molecule type" value="Genomic_DNA"/>
</dbReference>
<protein>
    <submittedName>
        <fullName evidence="2">Uncharacterized protein</fullName>
    </submittedName>
</protein>
<evidence type="ECO:0000256" key="1">
    <source>
        <dbReference type="SAM" id="Phobius"/>
    </source>
</evidence>
<reference evidence="2 3" key="1">
    <citation type="submission" date="2013-12" db="EMBL/GenBank/DDBJ databases">
        <title>Improved hybrid genome assemblies of Bacteroides xylanisolvens SD CC 1b and Bacteroides xylanisolvens SD CC 2a using Illumina and 454 Sequencing.</title>
        <authorList>
            <person name="Ramaraj T."/>
            <person name="Sundararajan A."/>
            <person name="Mudge J."/>
            <person name="Schilkey F.D."/>
            <person name="Delvecchio V."/>
            <person name="Donlon M."/>
            <person name="Ziemer C."/>
        </authorList>
    </citation>
    <scope>NUCLEOTIDE SEQUENCE [LARGE SCALE GENOMIC DNA]</scope>
</reference>
<evidence type="ECO:0000313" key="3">
    <source>
        <dbReference type="Proteomes" id="UP000019380"/>
    </source>
</evidence>
<gene>
    <name evidence="2" type="ORF">BN890_30310</name>
</gene>
<proteinExistence type="predicted"/>